<feature type="region of interest" description="Disordered" evidence="1">
    <location>
        <begin position="16"/>
        <end position="36"/>
    </location>
</feature>
<evidence type="ECO:0000313" key="2">
    <source>
        <dbReference type="EMBL" id="WEF31661.1"/>
    </source>
</evidence>
<dbReference type="InterPro" id="IPR011989">
    <property type="entry name" value="ARM-like"/>
</dbReference>
<dbReference type="EMBL" id="CP119083">
    <property type="protein sequence ID" value="WEF31661.1"/>
    <property type="molecule type" value="Genomic_DNA"/>
</dbReference>
<reference evidence="2 3" key="1">
    <citation type="submission" date="2023-02" db="EMBL/GenBank/DDBJ databases">
        <title>Gemone sequence of Telluria chitinolytica ACM 3522T.</title>
        <authorList>
            <person name="Frediansyah A."/>
            <person name="Miess H."/>
            <person name="Gross H."/>
        </authorList>
    </citation>
    <scope>NUCLEOTIDE SEQUENCE [LARGE SCALE GENOMIC DNA]</scope>
    <source>
        <strain evidence="2 3">ACM 3522</strain>
    </source>
</reference>
<dbReference type="SUPFAM" id="SSF48371">
    <property type="entry name" value="ARM repeat"/>
    <property type="match status" value="1"/>
</dbReference>
<keyword evidence="3" id="KW-1185">Reference proteome</keyword>
<dbReference type="Proteomes" id="UP001216510">
    <property type="component" value="Chromosome"/>
</dbReference>
<dbReference type="Gene3D" id="1.25.10.10">
    <property type="entry name" value="Leucine-rich Repeat Variant"/>
    <property type="match status" value="2"/>
</dbReference>
<evidence type="ECO:0000313" key="3">
    <source>
        <dbReference type="Proteomes" id="UP001216510"/>
    </source>
</evidence>
<sequence>MNVLAWLRGLRKGGAPRDLPLPGMPASPKKTATGRPDQQAQQFLAQALARTRHALTVAELSQALRGYSGYVREAALARCVELRSWDNLPDMVERLNDWVPQVRNAAQIALKTLLTPETVPQMVNALPAVHALLHKSRVDHGAWVADFGRALLAANAAAVIDGVRAPDTKVRRACFELLVQQHTFDATALIERILRSRIDNVLASRAVELCSTLPAAQRPALYELALASPYPTVRAEALRAKLTGEPSPEKDRLARAGLLDLKSHARAVAGQYLSQQGKEVDAYYRELLAQPAMPSAHRRVAIAALGALSNLADATLFRQQADDAHPLVRHAALAALLRAAPQEKDAIALRALQDSDPQVRGLALHAVTRQGAYMDFDTVARILEQCRDIPLLQRFASIEWLVAAVLDQASDTAPVSRLVRELRRWRASPEGKQLWSESRYGKGWLPAGAQAVIAAMIGRVIGQDLPHQVGH</sequence>
<dbReference type="RefSeq" id="WP_277414431.1">
    <property type="nucleotide sequence ID" value="NZ_CP119083.1"/>
</dbReference>
<proteinExistence type="predicted"/>
<gene>
    <name evidence="2" type="ORF">PX653_19685</name>
</gene>
<name>A0ABY8B7H0_9BURK</name>
<evidence type="ECO:0000256" key="1">
    <source>
        <dbReference type="SAM" id="MobiDB-lite"/>
    </source>
</evidence>
<organism evidence="2 3">
    <name type="scientific">Pseudoduganella chitinolytica</name>
    <dbReference type="NCBI Taxonomy" id="34070"/>
    <lineage>
        <taxon>Bacteria</taxon>
        <taxon>Pseudomonadati</taxon>
        <taxon>Pseudomonadota</taxon>
        <taxon>Betaproteobacteria</taxon>
        <taxon>Burkholderiales</taxon>
        <taxon>Oxalobacteraceae</taxon>
        <taxon>Telluria group</taxon>
        <taxon>Pseudoduganella</taxon>
    </lineage>
</organism>
<protein>
    <recommendedName>
        <fullName evidence="4">HEAT repeat domain-containing protein</fullName>
    </recommendedName>
</protein>
<dbReference type="InterPro" id="IPR016024">
    <property type="entry name" value="ARM-type_fold"/>
</dbReference>
<evidence type="ECO:0008006" key="4">
    <source>
        <dbReference type="Google" id="ProtNLM"/>
    </source>
</evidence>
<accession>A0ABY8B7H0</accession>